<sequence length="292" mass="31082">MGLRTGKTSGVADVVILAALLGLAGGVVVPTKYGEVNGVELPTSFIGGAVFDRIYTFKGIPYAAPPVGDLRWRPPQDPAGWTGVRDAAQFGARCPQIVDAKAPPDSPLYEVLTYRSNSSSEDCLFLNVYTPNVASTADLPVMVWIHGAAMVIGAADTYPAEIPTSLHNVVMVTINYRLGNLGFLPTRGAETDSNVGLIDMVKALQWVQGNIRNFGGDPDRVTIFGQSGGAWAVSLLVMSPMATGLFHRAISQSGVAGLTTTRRGDVTRTENLAARVNCTTNSYDDMMSCLRR</sequence>
<dbReference type="Pfam" id="PF00135">
    <property type="entry name" value="COesterase"/>
    <property type="match status" value="1"/>
</dbReference>
<reference evidence="5" key="1">
    <citation type="journal article" date="2020" name="Nat. Ecol. Evol.">
        <title>Deeply conserved synteny resolves early events in vertebrate evolution.</title>
        <authorList>
            <person name="Simakov O."/>
            <person name="Marletaz F."/>
            <person name="Yue J.X."/>
            <person name="O'Connell B."/>
            <person name="Jenkins J."/>
            <person name="Brandt A."/>
            <person name="Calef R."/>
            <person name="Tung C.H."/>
            <person name="Huang T.K."/>
            <person name="Schmutz J."/>
            <person name="Satoh N."/>
            <person name="Yu J.K."/>
            <person name="Putnam N.H."/>
            <person name="Green R.E."/>
            <person name="Rokhsar D.S."/>
        </authorList>
    </citation>
    <scope>NUCLEOTIDE SEQUENCE [LARGE SCALE GENOMIC DNA]</scope>
    <source>
        <strain evidence="5">S238N-H82</strain>
    </source>
</reference>
<dbReference type="GeneID" id="118419247"/>
<gene>
    <name evidence="6" type="primary">LOC118419247</name>
</gene>
<dbReference type="RefSeq" id="XP_035681487.1">
    <property type="nucleotide sequence ID" value="XM_035825594.1"/>
</dbReference>
<evidence type="ECO:0000256" key="2">
    <source>
        <dbReference type="ARBA" id="ARBA00022801"/>
    </source>
</evidence>
<dbReference type="GO" id="GO:0016787">
    <property type="term" value="F:hydrolase activity"/>
    <property type="evidence" value="ECO:0007669"/>
    <property type="project" value="UniProtKB-KW"/>
</dbReference>
<keyword evidence="2 3" id="KW-0378">Hydrolase</keyword>
<organism evidence="5 6">
    <name type="scientific">Branchiostoma floridae</name>
    <name type="common">Florida lancelet</name>
    <name type="synonym">Amphioxus</name>
    <dbReference type="NCBI Taxonomy" id="7739"/>
    <lineage>
        <taxon>Eukaryota</taxon>
        <taxon>Metazoa</taxon>
        <taxon>Chordata</taxon>
        <taxon>Cephalochordata</taxon>
        <taxon>Leptocardii</taxon>
        <taxon>Amphioxiformes</taxon>
        <taxon>Branchiostomatidae</taxon>
        <taxon>Branchiostoma</taxon>
    </lineage>
</organism>
<feature type="domain" description="Carboxylesterase type B" evidence="4">
    <location>
        <begin position="28"/>
        <end position="292"/>
    </location>
</feature>
<reference evidence="6" key="2">
    <citation type="submission" date="2025-08" db="UniProtKB">
        <authorList>
            <consortium name="RefSeq"/>
        </authorList>
    </citation>
    <scope>IDENTIFICATION</scope>
    <source>
        <strain evidence="6">S238N-H82</strain>
        <tissue evidence="6">Testes</tissue>
    </source>
</reference>
<dbReference type="EC" id="3.1.1.-" evidence="3"/>
<dbReference type="FunFam" id="3.40.50.1820:FF:000735">
    <property type="entry name" value="Carboxylic ester hydrolase"/>
    <property type="match status" value="1"/>
</dbReference>
<evidence type="ECO:0000256" key="3">
    <source>
        <dbReference type="RuleBase" id="RU361235"/>
    </source>
</evidence>
<dbReference type="OMA" id="ARCPQIV"/>
<proteinExistence type="inferred from homology"/>
<dbReference type="InterPro" id="IPR019826">
    <property type="entry name" value="Carboxylesterase_B_AS"/>
</dbReference>
<keyword evidence="5" id="KW-1185">Reference proteome</keyword>
<dbReference type="PROSITE" id="PS00941">
    <property type="entry name" value="CARBOXYLESTERASE_B_2"/>
    <property type="match status" value="1"/>
</dbReference>
<accession>A0A9J7LEV4</accession>
<dbReference type="InterPro" id="IPR029058">
    <property type="entry name" value="AB_hydrolase_fold"/>
</dbReference>
<dbReference type="Proteomes" id="UP000001554">
    <property type="component" value="Chromosome 7"/>
</dbReference>
<dbReference type="Gene3D" id="3.40.50.1820">
    <property type="entry name" value="alpha/beta hydrolase"/>
    <property type="match status" value="1"/>
</dbReference>
<protein>
    <recommendedName>
        <fullName evidence="3">Carboxylic ester hydrolase</fullName>
        <ecNumber evidence="3">3.1.1.-</ecNumber>
    </recommendedName>
</protein>
<dbReference type="InterPro" id="IPR002018">
    <property type="entry name" value="CarbesteraseB"/>
</dbReference>
<evidence type="ECO:0000313" key="6">
    <source>
        <dbReference type="RefSeq" id="XP_035681487.1"/>
    </source>
</evidence>
<dbReference type="PROSITE" id="PS00122">
    <property type="entry name" value="CARBOXYLESTERASE_B_1"/>
    <property type="match status" value="1"/>
</dbReference>
<dbReference type="InterPro" id="IPR019819">
    <property type="entry name" value="Carboxylesterase_B_CS"/>
</dbReference>
<evidence type="ECO:0000259" key="4">
    <source>
        <dbReference type="Pfam" id="PF00135"/>
    </source>
</evidence>
<comment type="similarity">
    <text evidence="1 3">Belongs to the type-B carboxylesterase/lipase family.</text>
</comment>
<dbReference type="AlphaFoldDB" id="A0A9J7LEV4"/>
<evidence type="ECO:0000256" key="1">
    <source>
        <dbReference type="ARBA" id="ARBA00005964"/>
    </source>
</evidence>
<dbReference type="OrthoDB" id="19653at2759"/>
<dbReference type="PANTHER" id="PTHR11559">
    <property type="entry name" value="CARBOXYLESTERASE"/>
    <property type="match status" value="1"/>
</dbReference>
<name>A0A9J7LEV4_BRAFL</name>
<evidence type="ECO:0000313" key="5">
    <source>
        <dbReference type="Proteomes" id="UP000001554"/>
    </source>
</evidence>
<dbReference type="KEGG" id="bfo:118419247"/>
<dbReference type="InterPro" id="IPR050309">
    <property type="entry name" value="Type-B_Carboxylest/Lipase"/>
</dbReference>
<dbReference type="SUPFAM" id="SSF53474">
    <property type="entry name" value="alpha/beta-Hydrolases"/>
    <property type="match status" value="1"/>
</dbReference>